<accession>A0A1I2MWH1</accession>
<feature type="binding site" evidence="6">
    <location>
        <position position="257"/>
    </location>
    <ligand>
        <name>substrate</name>
    </ligand>
</feature>
<evidence type="ECO:0000256" key="3">
    <source>
        <dbReference type="ARBA" id="ARBA00012918"/>
    </source>
</evidence>
<sequence>MQTMLESLVEKHRPAAREGKVAEYIPELAKQDPRQLGVAVVDPAGEVHAAGDYRTRFTLQSISKLVSLMVALMDHGEEGVFSKVGMEPTGDPFHSLYKLEIADEAKPLNPMINAGAIVVSSLIRGRTVEERAERVIHLVREMADNPDIDMNRAVYRSERDTADRNRALAYFLKGCGVIDEVEETLDIYFRQCSICVDCIDLARMGLCLAQNGVTLRGKRVIPEDIARLAKTFMVTCGMYNASGEFAIRVGIPAKSGVSGGILALVPGRMGIGVFGPALDKKGNSITGTRLLEDFSKKLGLSIF</sequence>
<dbReference type="EC" id="3.5.1.2" evidence="3 6"/>
<evidence type="ECO:0000313" key="7">
    <source>
        <dbReference type="EMBL" id="SFF93481.1"/>
    </source>
</evidence>
<dbReference type="GO" id="GO:0004359">
    <property type="term" value="F:glutaminase activity"/>
    <property type="evidence" value="ECO:0007669"/>
    <property type="project" value="UniProtKB-UniRule"/>
</dbReference>
<comment type="catalytic activity">
    <reaction evidence="5 6">
        <text>L-glutamine + H2O = L-glutamate + NH4(+)</text>
        <dbReference type="Rhea" id="RHEA:15889"/>
        <dbReference type="ChEBI" id="CHEBI:15377"/>
        <dbReference type="ChEBI" id="CHEBI:28938"/>
        <dbReference type="ChEBI" id="CHEBI:29985"/>
        <dbReference type="ChEBI" id="CHEBI:58359"/>
        <dbReference type="EC" id="3.5.1.2"/>
    </reaction>
</comment>
<gene>
    <name evidence="6" type="primary">glsA</name>
    <name evidence="7" type="ORF">SAMN04488025_10949</name>
</gene>
<dbReference type="FunFam" id="3.40.710.10:FF:000005">
    <property type="entry name" value="Glutaminase"/>
    <property type="match status" value="1"/>
</dbReference>
<keyword evidence="8" id="KW-1185">Reference proteome</keyword>
<evidence type="ECO:0000256" key="4">
    <source>
        <dbReference type="ARBA" id="ARBA00022801"/>
    </source>
</evidence>
<dbReference type="InterPro" id="IPR012338">
    <property type="entry name" value="Beta-lactam/transpept-like"/>
</dbReference>
<feature type="binding site" evidence="6">
    <location>
        <position position="113"/>
    </location>
    <ligand>
        <name>substrate</name>
    </ligand>
</feature>
<reference evidence="8" key="1">
    <citation type="submission" date="2016-10" db="EMBL/GenBank/DDBJ databases">
        <authorList>
            <person name="Varghese N."/>
            <person name="Submissions S."/>
        </authorList>
    </citation>
    <scope>NUCLEOTIDE SEQUENCE [LARGE SCALE GENOMIC DNA]</scope>
    <source>
        <strain evidence="8">DSM 44945</strain>
    </source>
</reference>
<dbReference type="GO" id="GO:0006537">
    <property type="term" value="P:glutamate biosynthetic process"/>
    <property type="evidence" value="ECO:0007669"/>
    <property type="project" value="TreeGrafter"/>
</dbReference>
<evidence type="ECO:0000256" key="6">
    <source>
        <dbReference type="HAMAP-Rule" id="MF_00313"/>
    </source>
</evidence>
<dbReference type="NCBIfam" id="TIGR03814">
    <property type="entry name" value="Gln_ase"/>
    <property type="match status" value="1"/>
</dbReference>
<feature type="binding site" evidence="6">
    <location>
        <position position="239"/>
    </location>
    <ligand>
        <name>substrate</name>
    </ligand>
</feature>
<proteinExistence type="inferred from homology"/>
<feature type="binding site" evidence="6">
    <location>
        <position position="61"/>
    </location>
    <ligand>
        <name>substrate</name>
    </ligand>
</feature>
<evidence type="ECO:0000313" key="8">
    <source>
        <dbReference type="Proteomes" id="UP000198661"/>
    </source>
</evidence>
<evidence type="ECO:0000256" key="1">
    <source>
        <dbReference type="ARBA" id="ARBA00011076"/>
    </source>
</evidence>
<keyword evidence="6" id="KW-0007">Acetylation</keyword>
<dbReference type="Gene3D" id="3.40.710.10">
    <property type="entry name" value="DD-peptidase/beta-lactamase superfamily"/>
    <property type="match status" value="1"/>
</dbReference>
<dbReference type="PANTHER" id="PTHR12544">
    <property type="entry name" value="GLUTAMINASE"/>
    <property type="match status" value="1"/>
</dbReference>
<dbReference type="RefSeq" id="WP_092037302.1">
    <property type="nucleotide sequence ID" value="NZ_FOOK01000009.1"/>
</dbReference>
<comment type="subunit">
    <text evidence="2 6">Homotetramer.</text>
</comment>
<dbReference type="STRING" id="201973.SAMN04488025_10949"/>
<feature type="binding site" evidence="6">
    <location>
        <position position="188"/>
    </location>
    <ligand>
        <name>substrate</name>
    </ligand>
</feature>
<dbReference type="HAMAP" id="MF_00313">
    <property type="entry name" value="Glutaminase"/>
    <property type="match status" value="1"/>
</dbReference>
<dbReference type="GO" id="GO:0006543">
    <property type="term" value="P:L-glutamine catabolic process"/>
    <property type="evidence" value="ECO:0007669"/>
    <property type="project" value="TreeGrafter"/>
</dbReference>
<comment type="similarity">
    <text evidence="1 6">Belongs to the glutaminase family.</text>
</comment>
<keyword evidence="4 6" id="KW-0378">Hydrolase</keyword>
<dbReference type="OrthoDB" id="9788822at2"/>
<dbReference type="AlphaFoldDB" id="A0A1I2MWH1"/>
<protein>
    <recommendedName>
        <fullName evidence="3 6">Glutaminase</fullName>
        <ecNumber evidence="3 6">3.5.1.2</ecNumber>
    </recommendedName>
</protein>
<dbReference type="PANTHER" id="PTHR12544:SF29">
    <property type="entry name" value="GLUTAMINASE"/>
    <property type="match status" value="1"/>
</dbReference>
<feature type="binding site" evidence="6">
    <location>
        <position position="165"/>
    </location>
    <ligand>
        <name>substrate</name>
    </ligand>
</feature>
<dbReference type="Pfam" id="PF04960">
    <property type="entry name" value="Glutaminase"/>
    <property type="match status" value="1"/>
</dbReference>
<evidence type="ECO:0000256" key="2">
    <source>
        <dbReference type="ARBA" id="ARBA00011881"/>
    </source>
</evidence>
<dbReference type="Proteomes" id="UP000198661">
    <property type="component" value="Unassembled WGS sequence"/>
</dbReference>
<evidence type="ECO:0000256" key="5">
    <source>
        <dbReference type="ARBA" id="ARBA00049534"/>
    </source>
</evidence>
<dbReference type="InterPro" id="IPR015868">
    <property type="entry name" value="Glutaminase"/>
</dbReference>
<feature type="binding site" evidence="6">
    <location>
        <position position="158"/>
    </location>
    <ligand>
        <name>substrate</name>
    </ligand>
</feature>
<dbReference type="EMBL" id="FOOK01000009">
    <property type="protein sequence ID" value="SFF93481.1"/>
    <property type="molecule type" value="Genomic_DNA"/>
</dbReference>
<dbReference type="SUPFAM" id="SSF56601">
    <property type="entry name" value="beta-lactamase/transpeptidase-like"/>
    <property type="match status" value="1"/>
</dbReference>
<name>A0A1I2MWH1_9BACL</name>
<organism evidence="7 8">
    <name type="scientific">Planifilum fulgidum</name>
    <dbReference type="NCBI Taxonomy" id="201973"/>
    <lineage>
        <taxon>Bacteria</taxon>
        <taxon>Bacillati</taxon>
        <taxon>Bacillota</taxon>
        <taxon>Bacilli</taxon>
        <taxon>Bacillales</taxon>
        <taxon>Thermoactinomycetaceae</taxon>
        <taxon>Planifilum</taxon>
    </lineage>
</organism>